<evidence type="ECO:0000256" key="1">
    <source>
        <dbReference type="ARBA" id="ARBA00004370"/>
    </source>
</evidence>
<keyword evidence="3 7" id="KW-1133">Transmembrane helix</keyword>
<evidence type="ECO:0000256" key="5">
    <source>
        <dbReference type="NCBIfam" id="TIGR02228"/>
    </source>
</evidence>
<dbReference type="Proteomes" id="UP000321949">
    <property type="component" value="Unassembled WGS sequence"/>
</dbReference>
<evidence type="ECO:0000313" key="9">
    <source>
        <dbReference type="Proteomes" id="UP000321949"/>
    </source>
</evidence>
<dbReference type="OrthoDB" id="3178064at2"/>
<evidence type="ECO:0000256" key="7">
    <source>
        <dbReference type="SAM" id="Phobius"/>
    </source>
</evidence>
<evidence type="ECO:0000313" key="8">
    <source>
        <dbReference type="EMBL" id="TXK15006.1"/>
    </source>
</evidence>
<dbReference type="SUPFAM" id="SSF51306">
    <property type="entry name" value="LexA/Signal peptidase"/>
    <property type="match status" value="1"/>
</dbReference>
<feature type="transmembrane region" description="Helical" evidence="7">
    <location>
        <begin position="123"/>
        <end position="153"/>
    </location>
</feature>
<evidence type="ECO:0000256" key="4">
    <source>
        <dbReference type="ARBA" id="ARBA00023136"/>
    </source>
</evidence>
<keyword evidence="2 7" id="KW-0812">Transmembrane</keyword>
<dbReference type="EC" id="3.4.21.89" evidence="5"/>
<reference evidence="8 9" key="1">
    <citation type="submission" date="2019-08" db="EMBL/GenBank/DDBJ databases">
        <authorList>
            <person name="Dong K."/>
        </authorList>
    </citation>
    <scope>NUCLEOTIDE SEQUENCE [LARGE SCALE GENOMIC DNA]</scope>
    <source>
        <strain evidence="8 9">K-1</strain>
    </source>
</reference>
<keyword evidence="4 7" id="KW-0472">Membrane</keyword>
<accession>A0A5C8I681</accession>
<dbReference type="InterPro" id="IPR001733">
    <property type="entry name" value="Peptidase_S26B"/>
</dbReference>
<gene>
    <name evidence="8" type="ORF">FVP74_00830</name>
</gene>
<protein>
    <recommendedName>
        <fullName evidence="5">Signal peptidase I</fullName>
        <ecNumber evidence="5">3.4.21.89</ecNumber>
    </recommendedName>
</protein>
<dbReference type="NCBIfam" id="TIGR02228">
    <property type="entry name" value="sigpep_I_arch"/>
    <property type="match status" value="1"/>
</dbReference>
<organism evidence="8 9">
    <name type="scientific">Microbacterium saccharophilum</name>
    <dbReference type="NCBI Taxonomy" id="1213358"/>
    <lineage>
        <taxon>Bacteria</taxon>
        <taxon>Bacillati</taxon>
        <taxon>Actinomycetota</taxon>
        <taxon>Actinomycetes</taxon>
        <taxon>Micrococcales</taxon>
        <taxon>Microbacteriaceae</taxon>
        <taxon>Microbacterium</taxon>
    </lineage>
</organism>
<evidence type="ECO:0000256" key="6">
    <source>
        <dbReference type="SAM" id="MobiDB-lite"/>
    </source>
</evidence>
<comment type="subcellular location">
    <subcellularLocation>
        <location evidence="1">Membrane</location>
    </subcellularLocation>
</comment>
<dbReference type="GO" id="GO:0004252">
    <property type="term" value="F:serine-type endopeptidase activity"/>
    <property type="evidence" value="ECO:0007669"/>
    <property type="project" value="UniProtKB-UniRule"/>
</dbReference>
<dbReference type="GO" id="GO:0006465">
    <property type="term" value="P:signal peptide processing"/>
    <property type="evidence" value="ECO:0007669"/>
    <property type="project" value="UniProtKB-UniRule"/>
</dbReference>
<dbReference type="PANTHER" id="PTHR10806">
    <property type="entry name" value="SIGNAL PEPTIDASE COMPLEX CATALYTIC SUBUNIT SEC11"/>
    <property type="match status" value="1"/>
</dbReference>
<dbReference type="EMBL" id="VRSX01000001">
    <property type="protein sequence ID" value="TXK15006.1"/>
    <property type="molecule type" value="Genomic_DNA"/>
</dbReference>
<dbReference type="PANTHER" id="PTHR10806:SF6">
    <property type="entry name" value="SIGNAL PEPTIDASE COMPLEX CATALYTIC SUBUNIT SEC11"/>
    <property type="match status" value="1"/>
</dbReference>
<evidence type="ECO:0000256" key="2">
    <source>
        <dbReference type="ARBA" id="ARBA00022692"/>
    </source>
</evidence>
<dbReference type="CDD" id="cd06530">
    <property type="entry name" value="S26_SPase_I"/>
    <property type="match status" value="1"/>
</dbReference>
<evidence type="ECO:0000256" key="3">
    <source>
        <dbReference type="ARBA" id="ARBA00022989"/>
    </source>
</evidence>
<feature type="transmembrane region" description="Helical" evidence="7">
    <location>
        <begin position="264"/>
        <end position="282"/>
    </location>
</feature>
<dbReference type="InterPro" id="IPR036286">
    <property type="entry name" value="LexA/Signal_pep-like_sf"/>
</dbReference>
<dbReference type="InterPro" id="IPR019533">
    <property type="entry name" value="Peptidase_S26"/>
</dbReference>
<feature type="compositionally biased region" description="Basic and acidic residues" evidence="6">
    <location>
        <begin position="1"/>
        <end position="10"/>
    </location>
</feature>
<sequence>MERSGEHCAGVDRLLSHLRRRDEPRTRHVHDDGRHAQRPRHQPQGRLPVRGGGPGVRLRYERRAQRARHPRTQQHLRARHHPHTGVRIMTTATASFPTVTLPTATRRAHREEARIRTEGEHGLLHYLGVGLSSGLLVLLLAVAVAVVALPALVGGSAMTVLTQSMEPTLPPGTLVVVKPTPADEIAIGDVVTYQIRSGEAAVVSHRVISKTYTDGELTFITQGDNNTEPDADPVRAVQIRGTIWYSFPLLGWVNSLLTGANRTLVLAISAGGLFLYAVFEVVQAARERARRRAADAAEAAGEATSPR</sequence>
<proteinExistence type="predicted"/>
<keyword evidence="9" id="KW-1185">Reference proteome</keyword>
<keyword evidence="8" id="KW-0378">Hydrolase</keyword>
<comment type="caution">
    <text evidence="8">The sequence shown here is derived from an EMBL/GenBank/DDBJ whole genome shotgun (WGS) entry which is preliminary data.</text>
</comment>
<feature type="compositionally biased region" description="Basic and acidic residues" evidence="6">
    <location>
        <begin position="20"/>
        <end position="35"/>
    </location>
</feature>
<dbReference type="AlphaFoldDB" id="A0A5C8I681"/>
<dbReference type="PRINTS" id="PR00728">
    <property type="entry name" value="SIGNALPTASE"/>
</dbReference>
<name>A0A5C8I681_9MICO</name>
<dbReference type="GO" id="GO:0016020">
    <property type="term" value="C:membrane"/>
    <property type="evidence" value="ECO:0007669"/>
    <property type="project" value="UniProtKB-SubCell"/>
</dbReference>
<dbReference type="GO" id="GO:0009003">
    <property type="term" value="F:signal peptidase activity"/>
    <property type="evidence" value="ECO:0007669"/>
    <property type="project" value="UniProtKB-EC"/>
</dbReference>
<feature type="region of interest" description="Disordered" evidence="6">
    <location>
        <begin position="1"/>
        <end position="56"/>
    </location>
</feature>